<feature type="domain" description="PPM-type phosphatase" evidence="4">
    <location>
        <begin position="506"/>
        <end position="736"/>
    </location>
</feature>
<dbReference type="InterPro" id="IPR029016">
    <property type="entry name" value="GAF-like_dom_sf"/>
</dbReference>
<dbReference type="Gene3D" id="3.60.40.10">
    <property type="entry name" value="PPM-type phosphatase domain"/>
    <property type="match status" value="1"/>
</dbReference>
<dbReference type="CDD" id="cd16936">
    <property type="entry name" value="HATPase_RsbW-like"/>
    <property type="match status" value="1"/>
</dbReference>
<evidence type="ECO:0000256" key="1">
    <source>
        <dbReference type="ARBA" id="ARBA00022801"/>
    </source>
</evidence>
<keyword evidence="6" id="KW-1185">Reference proteome</keyword>
<dbReference type="Gene3D" id="3.30.450.40">
    <property type="match status" value="2"/>
</dbReference>
<dbReference type="Gene3D" id="3.30.565.10">
    <property type="entry name" value="Histidine kinase-like ATPase, C-terminal domain"/>
    <property type="match status" value="1"/>
</dbReference>
<dbReference type="Pfam" id="PF13581">
    <property type="entry name" value="HATPase_c_2"/>
    <property type="match status" value="1"/>
</dbReference>
<comment type="caution">
    <text evidence="5">The sequence shown here is derived from an EMBL/GenBank/DDBJ whole genome shotgun (WGS) entry which is preliminary data.</text>
</comment>
<proteinExistence type="predicted"/>
<organism evidence="5 6">
    <name type="scientific">Actinospica durhamensis</name>
    <dbReference type="NCBI Taxonomy" id="1508375"/>
    <lineage>
        <taxon>Bacteria</taxon>
        <taxon>Bacillati</taxon>
        <taxon>Actinomycetota</taxon>
        <taxon>Actinomycetes</taxon>
        <taxon>Catenulisporales</taxon>
        <taxon>Actinospicaceae</taxon>
        <taxon>Actinospica</taxon>
    </lineage>
</organism>
<evidence type="ECO:0000256" key="2">
    <source>
        <dbReference type="SAM" id="MobiDB-lite"/>
    </source>
</evidence>
<dbReference type="InterPro" id="IPR001932">
    <property type="entry name" value="PPM-type_phosphatase-like_dom"/>
</dbReference>
<accession>A0A941EPI1</accession>
<dbReference type="SMART" id="SM00065">
    <property type="entry name" value="GAF"/>
    <property type="match status" value="2"/>
</dbReference>
<dbReference type="AlphaFoldDB" id="A0A941EPI1"/>
<evidence type="ECO:0000313" key="6">
    <source>
        <dbReference type="Proteomes" id="UP000675781"/>
    </source>
</evidence>
<feature type="region of interest" description="Disordered" evidence="2">
    <location>
        <begin position="87"/>
        <end position="116"/>
    </location>
</feature>
<dbReference type="PANTHER" id="PTHR43156:SF2">
    <property type="entry name" value="STAGE II SPORULATION PROTEIN E"/>
    <property type="match status" value="1"/>
</dbReference>
<keyword evidence="1" id="KW-0378">Hydrolase</keyword>
<gene>
    <name evidence="5" type="ORF">KDL01_16035</name>
</gene>
<evidence type="ECO:0000313" key="5">
    <source>
        <dbReference type="EMBL" id="MBR7834786.1"/>
    </source>
</evidence>
<dbReference type="Pfam" id="PF07228">
    <property type="entry name" value="SpoIIE"/>
    <property type="match status" value="1"/>
</dbReference>
<dbReference type="InterPro" id="IPR003018">
    <property type="entry name" value="GAF"/>
</dbReference>
<dbReference type="InterPro" id="IPR052016">
    <property type="entry name" value="Bact_Sigma-Reg"/>
</dbReference>
<feature type="domain" description="GAF" evidence="3">
    <location>
        <begin position="186"/>
        <end position="334"/>
    </location>
</feature>
<dbReference type="EMBL" id="JAGSOG010000070">
    <property type="protein sequence ID" value="MBR7834786.1"/>
    <property type="molecule type" value="Genomic_DNA"/>
</dbReference>
<feature type="domain" description="GAF" evidence="3">
    <location>
        <begin position="355"/>
        <end position="488"/>
    </location>
</feature>
<dbReference type="PANTHER" id="PTHR43156">
    <property type="entry name" value="STAGE II SPORULATION PROTEIN E-RELATED"/>
    <property type="match status" value="1"/>
</dbReference>
<protein>
    <submittedName>
        <fullName evidence="5">SpoIIE family protein phosphatase</fullName>
    </submittedName>
</protein>
<reference evidence="5" key="1">
    <citation type="submission" date="2021-04" db="EMBL/GenBank/DDBJ databases">
        <title>Genome based classification of Actinospica acidithermotolerans sp. nov., an actinobacterium isolated from an Indonesian hot spring.</title>
        <authorList>
            <person name="Kusuma A.B."/>
            <person name="Putra K.E."/>
            <person name="Nafisah S."/>
            <person name="Loh J."/>
            <person name="Nouioui I."/>
            <person name="Goodfellow M."/>
        </authorList>
    </citation>
    <scope>NUCLEOTIDE SEQUENCE</scope>
    <source>
        <strain evidence="5">CSCA 57</strain>
    </source>
</reference>
<dbReference type="InterPro" id="IPR036457">
    <property type="entry name" value="PPM-type-like_dom_sf"/>
</dbReference>
<dbReference type="InterPro" id="IPR003594">
    <property type="entry name" value="HATPase_dom"/>
</dbReference>
<dbReference type="SMART" id="SM00331">
    <property type="entry name" value="PP2C_SIG"/>
    <property type="match status" value="1"/>
</dbReference>
<dbReference type="Pfam" id="PF01590">
    <property type="entry name" value="GAF"/>
    <property type="match status" value="1"/>
</dbReference>
<dbReference type="GO" id="GO:0016791">
    <property type="term" value="F:phosphatase activity"/>
    <property type="evidence" value="ECO:0007669"/>
    <property type="project" value="TreeGrafter"/>
</dbReference>
<dbReference type="SUPFAM" id="SSF55781">
    <property type="entry name" value="GAF domain-like"/>
    <property type="match status" value="2"/>
</dbReference>
<evidence type="ECO:0000259" key="3">
    <source>
        <dbReference type="SMART" id="SM00065"/>
    </source>
</evidence>
<dbReference type="InterPro" id="IPR036890">
    <property type="entry name" value="HATPase_C_sf"/>
</dbReference>
<evidence type="ECO:0000259" key="4">
    <source>
        <dbReference type="SMART" id="SM00331"/>
    </source>
</evidence>
<sequence>MSMTRVAEFAAAPGAANDARRFVRETLAEWDKTGGLGVESVLDDILLLTSELVTNAVVHAGTSAVVTCELRPGPDGEPAAVRIEVADRHPGKALPAPRPPSSRDAAPEFDQEHPIPDSPEHGWGLYLTAHLADAWGVQYSRTRKQVWFDLPLPERAAEGAVPAPPAVPGHDPADALPAWDPHSVEELDEHLRNVAEHIRNLFDLDTALILLTQDDAPGTLRVRAAAGLPAGSLPQVTQAPSAASRIDLSAVPAVYPDLAGRGEHSSALLSALAGLGLRSLSTAPLTVGGRTTGLIAVADHGPDRIGEADALRLAREAERIALTVETARLAEAGQSRRAALSFLAEAGELLAGSLDPERTLALAAQLLVPSLARWCAIYRRNEIGRRRPAMVWHADEDWYDPLAEAVAAAGEPAPGTDASQWPHSEHAALRPGELLVLPLEARGHPLGTIALATAPGSRLTREAADLAWDLARRISVTYDAALSYAELRRTAHQLQSSLLPPEIPHVDGADIAVFYHPAGQDGAGPDIGYDTLVGGDFYDVFEIRPGCWGLAVGDVCGTGPQAAAVTGLARHSLRLLAREGLRPSTVLHRLNQAILDEGERGRFLTLIYAEAEPQPDGSLSLALICAGHPPPLILRTDGRVEAAGSSQPLLGVIEGDPGFHVDSVALRPGDAMLCFTDGASERRRGGAMLGDDGLARLLADCRTLSAAGITARIQRGVEQFGDGPLGDDMALLALRAAPGNEGAARGGRTA</sequence>
<name>A0A941EPI1_9ACTN</name>
<dbReference type="Proteomes" id="UP000675781">
    <property type="component" value="Unassembled WGS sequence"/>
</dbReference>